<dbReference type="InterPro" id="IPR004839">
    <property type="entry name" value="Aminotransferase_I/II_large"/>
</dbReference>
<dbReference type="Proteomes" id="UP000824136">
    <property type="component" value="Unassembled WGS sequence"/>
</dbReference>
<dbReference type="InterPro" id="IPR004838">
    <property type="entry name" value="NHTrfase_class1_PyrdxlP-BS"/>
</dbReference>
<dbReference type="Gene3D" id="3.40.640.10">
    <property type="entry name" value="Type I PLP-dependent aspartate aminotransferase-like (Major domain)"/>
    <property type="match status" value="1"/>
</dbReference>
<dbReference type="GO" id="GO:0006520">
    <property type="term" value="P:amino acid metabolic process"/>
    <property type="evidence" value="ECO:0007669"/>
    <property type="project" value="InterPro"/>
</dbReference>
<dbReference type="InterPro" id="IPR015421">
    <property type="entry name" value="PyrdxlP-dep_Trfase_major"/>
</dbReference>
<evidence type="ECO:0000256" key="3">
    <source>
        <dbReference type="ARBA" id="ARBA00022576"/>
    </source>
</evidence>
<proteinExistence type="inferred from homology"/>
<evidence type="ECO:0000256" key="5">
    <source>
        <dbReference type="ARBA" id="ARBA00022898"/>
    </source>
</evidence>
<keyword evidence="4 6" id="KW-0808">Transferase</keyword>
<comment type="cofactor">
    <cofactor evidence="1 6">
        <name>pyridoxal 5'-phosphate</name>
        <dbReference type="ChEBI" id="CHEBI:597326"/>
    </cofactor>
</comment>
<evidence type="ECO:0000313" key="9">
    <source>
        <dbReference type="Proteomes" id="UP000824136"/>
    </source>
</evidence>
<dbReference type="PROSITE" id="PS00105">
    <property type="entry name" value="AA_TRANSFER_CLASS_1"/>
    <property type="match status" value="1"/>
</dbReference>
<evidence type="ECO:0000256" key="4">
    <source>
        <dbReference type="ARBA" id="ARBA00022679"/>
    </source>
</evidence>
<dbReference type="Pfam" id="PF00155">
    <property type="entry name" value="Aminotran_1_2"/>
    <property type="match status" value="1"/>
</dbReference>
<evidence type="ECO:0000256" key="2">
    <source>
        <dbReference type="ARBA" id="ARBA00007441"/>
    </source>
</evidence>
<dbReference type="EMBL" id="DVLL01000021">
    <property type="protein sequence ID" value="HIT59248.1"/>
    <property type="molecule type" value="Genomic_DNA"/>
</dbReference>
<dbReference type="AlphaFoldDB" id="A0A9D1GTQ3"/>
<dbReference type="InterPro" id="IPR050596">
    <property type="entry name" value="AspAT/PAT-like"/>
</dbReference>
<evidence type="ECO:0000256" key="1">
    <source>
        <dbReference type="ARBA" id="ARBA00001933"/>
    </source>
</evidence>
<dbReference type="CDD" id="cd00609">
    <property type="entry name" value="AAT_like"/>
    <property type="match status" value="1"/>
</dbReference>
<name>A0A9D1GTQ3_9FIRM</name>
<evidence type="ECO:0000256" key="6">
    <source>
        <dbReference type="RuleBase" id="RU000481"/>
    </source>
</evidence>
<evidence type="ECO:0000313" key="8">
    <source>
        <dbReference type="EMBL" id="HIT59248.1"/>
    </source>
</evidence>
<comment type="similarity">
    <text evidence="2 6">Belongs to the class-I pyridoxal-phosphate-dependent aminotransferase family.</text>
</comment>
<gene>
    <name evidence="8" type="ORF">IAC39_06025</name>
</gene>
<protein>
    <recommendedName>
        <fullName evidence="6">Aminotransferase</fullName>
        <ecNumber evidence="6">2.6.1.-</ecNumber>
    </recommendedName>
</protein>
<evidence type="ECO:0000259" key="7">
    <source>
        <dbReference type="Pfam" id="PF00155"/>
    </source>
</evidence>
<dbReference type="Gene3D" id="3.90.1150.10">
    <property type="entry name" value="Aspartate Aminotransferase, domain 1"/>
    <property type="match status" value="1"/>
</dbReference>
<dbReference type="SUPFAM" id="SSF53383">
    <property type="entry name" value="PLP-dependent transferases"/>
    <property type="match status" value="1"/>
</dbReference>
<comment type="caution">
    <text evidence="8">The sequence shown here is derived from an EMBL/GenBank/DDBJ whole genome shotgun (WGS) entry which is preliminary data.</text>
</comment>
<dbReference type="PANTHER" id="PTHR46383">
    <property type="entry name" value="ASPARTATE AMINOTRANSFERASE"/>
    <property type="match status" value="1"/>
</dbReference>
<dbReference type="GO" id="GO:0008483">
    <property type="term" value="F:transaminase activity"/>
    <property type="evidence" value="ECO:0007669"/>
    <property type="project" value="UniProtKB-KW"/>
</dbReference>
<reference evidence="8" key="1">
    <citation type="submission" date="2020-10" db="EMBL/GenBank/DDBJ databases">
        <authorList>
            <person name="Gilroy R."/>
        </authorList>
    </citation>
    <scope>NUCLEOTIDE SEQUENCE</scope>
    <source>
        <strain evidence="8">CHK33-4379</strain>
    </source>
</reference>
<sequence length="392" mass="43546">MIDYTKLLNETAVDIKPSGIRKYFDIAATLDDVISLGIGEPDFYTPWPIRQAAIKALERGKTFYTSNAGMIKLREAISDYTALKTGVRYNPAHEIIVTVGGSEAIDLAIRTIVSQQDEVIIPEPSFVCYKPIVLLSGGVPVPIKTSEGHSFKLTSDALKAAITPRTKLLILPYPNNPTGAIMTKEDLEPIAEILRGTNIAVLTDEIYSELTYGRQHFSIIGLDGMRERTIYVNGFSKAFSMTGWRLGYMCAPEEILKHSLKIHQYGIMSSPTVSQYAAIEALTACEEDVKMMVSEYDMRRKYLVNAFNSLGLHCFTPEGAFYVFPSIKSTGLSSDEFCERLLYHKRVAVIPGNAFGDCGEGFVRVSYAYSINHLREAIERISEFLTELKGNG</sequence>
<feature type="domain" description="Aminotransferase class I/classII large" evidence="7">
    <location>
        <begin position="32"/>
        <end position="381"/>
    </location>
</feature>
<dbReference type="InterPro" id="IPR015424">
    <property type="entry name" value="PyrdxlP-dep_Trfase"/>
</dbReference>
<accession>A0A9D1GTQ3</accession>
<organism evidence="8 9">
    <name type="scientific">Candidatus Faeciplasma pullistercoris</name>
    <dbReference type="NCBI Taxonomy" id="2840800"/>
    <lineage>
        <taxon>Bacteria</taxon>
        <taxon>Bacillati</taxon>
        <taxon>Bacillota</taxon>
        <taxon>Clostridia</taxon>
        <taxon>Eubacteriales</taxon>
        <taxon>Oscillospiraceae</taxon>
        <taxon>Oscillospiraceae incertae sedis</taxon>
        <taxon>Candidatus Faeciplasma</taxon>
    </lineage>
</organism>
<keyword evidence="5" id="KW-0663">Pyridoxal phosphate</keyword>
<dbReference type="FunFam" id="3.40.640.10:FF:000033">
    <property type="entry name" value="Aspartate aminotransferase"/>
    <property type="match status" value="1"/>
</dbReference>
<reference evidence="8" key="2">
    <citation type="journal article" date="2021" name="PeerJ">
        <title>Extensive microbial diversity within the chicken gut microbiome revealed by metagenomics and culture.</title>
        <authorList>
            <person name="Gilroy R."/>
            <person name="Ravi A."/>
            <person name="Getino M."/>
            <person name="Pursley I."/>
            <person name="Horton D.L."/>
            <person name="Alikhan N.F."/>
            <person name="Baker D."/>
            <person name="Gharbi K."/>
            <person name="Hall N."/>
            <person name="Watson M."/>
            <person name="Adriaenssens E.M."/>
            <person name="Foster-Nyarko E."/>
            <person name="Jarju S."/>
            <person name="Secka A."/>
            <person name="Antonio M."/>
            <person name="Oren A."/>
            <person name="Chaudhuri R.R."/>
            <person name="La Ragione R."/>
            <person name="Hildebrand F."/>
            <person name="Pallen M.J."/>
        </authorList>
    </citation>
    <scope>NUCLEOTIDE SEQUENCE</scope>
    <source>
        <strain evidence="8">CHK33-4379</strain>
    </source>
</reference>
<dbReference type="InterPro" id="IPR015422">
    <property type="entry name" value="PyrdxlP-dep_Trfase_small"/>
</dbReference>
<dbReference type="GO" id="GO:0030170">
    <property type="term" value="F:pyridoxal phosphate binding"/>
    <property type="evidence" value="ECO:0007669"/>
    <property type="project" value="InterPro"/>
</dbReference>
<dbReference type="EC" id="2.6.1.-" evidence="6"/>
<dbReference type="PANTHER" id="PTHR46383:SF3">
    <property type="entry name" value="ASPARTATE AMINOTRANSFERASE-RELATED"/>
    <property type="match status" value="1"/>
</dbReference>
<keyword evidence="3 6" id="KW-0032">Aminotransferase</keyword>